<name>A0A1D3DAI1_9EIME</name>
<evidence type="ECO:0000313" key="3">
    <source>
        <dbReference type="Proteomes" id="UP000095192"/>
    </source>
</evidence>
<dbReference type="EMBL" id="JROU02000077">
    <property type="protein sequence ID" value="OEH80438.1"/>
    <property type="molecule type" value="Genomic_DNA"/>
</dbReference>
<gene>
    <name evidence="2" type="ORF">cyc_08746</name>
</gene>
<dbReference type="AlphaFoldDB" id="A0A1D3DAI1"/>
<dbReference type="Proteomes" id="UP000095192">
    <property type="component" value="Unassembled WGS sequence"/>
</dbReference>
<dbReference type="InParanoid" id="A0A1D3DAI1"/>
<evidence type="ECO:0000313" key="2">
    <source>
        <dbReference type="EMBL" id="OEH80438.1"/>
    </source>
</evidence>
<evidence type="ECO:0000256" key="1">
    <source>
        <dbReference type="SAM" id="MobiDB-lite"/>
    </source>
</evidence>
<protein>
    <submittedName>
        <fullName evidence="2">Uncharacterized protein</fullName>
    </submittedName>
</protein>
<accession>A0A1D3DAI1</accession>
<feature type="region of interest" description="Disordered" evidence="1">
    <location>
        <begin position="104"/>
        <end position="125"/>
    </location>
</feature>
<comment type="caution">
    <text evidence="2">The sequence shown here is derived from an EMBL/GenBank/DDBJ whole genome shotgun (WGS) entry which is preliminary data.</text>
</comment>
<proteinExistence type="predicted"/>
<keyword evidence="3" id="KW-1185">Reference proteome</keyword>
<dbReference type="VEuPathDB" id="ToxoDB:cyc_08746"/>
<reference evidence="2 3" key="1">
    <citation type="journal article" date="2016" name="BMC Genomics">
        <title>Comparative genomics reveals Cyclospora cayetanensis possesses coccidia-like metabolism and invasion components but unique surface antigens.</title>
        <authorList>
            <person name="Liu S."/>
            <person name="Wang L."/>
            <person name="Zheng H."/>
            <person name="Xu Z."/>
            <person name="Roellig D.M."/>
            <person name="Li N."/>
            <person name="Frace M.A."/>
            <person name="Tang K."/>
            <person name="Arrowood M.J."/>
            <person name="Moss D.M."/>
            <person name="Zhang L."/>
            <person name="Feng Y."/>
            <person name="Xiao L."/>
        </authorList>
    </citation>
    <scope>NUCLEOTIDE SEQUENCE [LARGE SCALE GENOMIC DNA]</scope>
    <source>
        <strain evidence="2 3">CHN_HEN01</strain>
    </source>
</reference>
<sequence length="142" mass="15711">MRLLWLLRLRPQWRDMCAAVSTKRGAQQMQEGPYVGAAPSEGATSTCSSEHRSWIHLCSELQISFQIPLLNRKIRASSLPYISLQFELLIPLFLLTSPLRAAAPGKTRGAPAGPPPAQHCLNSSDSDSKFRIRLCSGSQRSH</sequence>
<organism evidence="2 3">
    <name type="scientific">Cyclospora cayetanensis</name>
    <dbReference type="NCBI Taxonomy" id="88456"/>
    <lineage>
        <taxon>Eukaryota</taxon>
        <taxon>Sar</taxon>
        <taxon>Alveolata</taxon>
        <taxon>Apicomplexa</taxon>
        <taxon>Conoidasida</taxon>
        <taxon>Coccidia</taxon>
        <taxon>Eucoccidiorida</taxon>
        <taxon>Eimeriorina</taxon>
        <taxon>Eimeriidae</taxon>
        <taxon>Cyclospora</taxon>
    </lineage>
</organism>